<comment type="subcellular location">
    <subcellularLocation>
        <location evidence="1 8">Membrane</location>
        <topology evidence="1 8">Multi-pass membrane protein</topology>
    </subcellularLocation>
</comment>
<keyword evidence="10" id="KW-1185">Reference proteome</keyword>
<evidence type="ECO:0000256" key="8">
    <source>
        <dbReference type="RuleBase" id="RU362006"/>
    </source>
</evidence>
<reference evidence="9 10" key="1">
    <citation type="journal article" date="2023" name="Elife">
        <title>Identification of key yeast species and microbe-microbe interactions impacting larval growth of Drosophila in the wild.</title>
        <authorList>
            <person name="Mure A."/>
            <person name="Sugiura Y."/>
            <person name="Maeda R."/>
            <person name="Honda K."/>
            <person name="Sakurai N."/>
            <person name="Takahashi Y."/>
            <person name="Watada M."/>
            <person name="Katoh T."/>
            <person name="Gotoh A."/>
            <person name="Gotoh Y."/>
            <person name="Taniguchi I."/>
            <person name="Nakamura K."/>
            <person name="Hayashi T."/>
            <person name="Katayama T."/>
            <person name="Uemura T."/>
            <person name="Hattori Y."/>
        </authorList>
    </citation>
    <scope>NUCLEOTIDE SEQUENCE [LARGE SCALE GENOMIC DNA]</scope>
    <source>
        <strain evidence="9 10">KH-74</strain>
    </source>
</reference>
<organism evidence="9 10">
    <name type="scientific">Maudiozyma humilis</name>
    <name type="common">Sour dough yeast</name>
    <name type="synonym">Kazachstania humilis</name>
    <dbReference type="NCBI Taxonomy" id="51915"/>
    <lineage>
        <taxon>Eukaryota</taxon>
        <taxon>Fungi</taxon>
        <taxon>Dikarya</taxon>
        <taxon>Ascomycota</taxon>
        <taxon>Saccharomycotina</taxon>
        <taxon>Saccharomycetes</taxon>
        <taxon>Saccharomycetales</taxon>
        <taxon>Saccharomycetaceae</taxon>
        <taxon>Maudiozyma</taxon>
    </lineage>
</organism>
<evidence type="ECO:0000256" key="1">
    <source>
        <dbReference type="ARBA" id="ARBA00004141"/>
    </source>
</evidence>
<comment type="caution">
    <text evidence="9">The sequence shown here is derived from an EMBL/GenBank/DDBJ whole genome shotgun (WGS) entry which is preliminary data.</text>
</comment>
<keyword evidence="5 8" id="KW-1133">Transmembrane helix</keyword>
<dbReference type="PANTHER" id="PTHR12300">
    <property type="entry name" value="HVA22-LIKE PROTEINS"/>
    <property type="match status" value="1"/>
</dbReference>
<name>A0AAV5RVA2_MAUHU</name>
<sequence length="184" mass="20885">MSDFRSSFQSQFKQFDQQFAQNQFLGNLETKTKIPRSYLISSFTFVYLLLTFLNIGGIGQMLSNLAGFALPTYFSIRAIKTTTKDDDMKLLSYWIVFGFLNVIEFWSGAIIYLIPFYWFLKVIFLVYIAIPTTGGAFMIWSKIIEPTYDRFVASKQASAAGEKIKQSVENASASFSSGISKHSN</sequence>
<dbReference type="InterPro" id="IPR004345">
    <property type="entry name" value="TB2_DP1_HVA22"/>
</dbReference>
<keyword evidence="4 8" id="KW-0812">Transmembrane</keyword>
<comment type="function">
    <text evidence="7">Required to generate and maintain the structure of the tubular endoplasmic reticulum network and the vacuole. Induces high curvature in membranes and causes membrane tubule formation. Involved in membrane/vesicle trafficking.</text>
</comment>
<keyword evidence="6 8" id="KW-0472">Membrane</keyword>
<dbReference type="AlphaFoldDB" id="A0AAV5RVA2"/>
<accession>A0AAV5RVA2</accession>
<feature type="transmembrane region" description="Helical" evidence="8">
    <location>
        <begin position="118"/>
        <end position="140"/>
    </location>
</feature>
<evidence type="ECO:0000313" key="10">
    <source>
        <dbReference type="Proteomes" id="UP001377567"/>
    </source>
</evidence>
<protein>
    <recommendedName>
        <fullName evidence="3 8">Protein YOP1</fullName>
    </recommendedName>
</protein>
<dbReference type="Proteomes" id="UP001377567">
    <property type="component" value="Unassembled WGS sequence"/>
</dbReference>
<gene>
    <name evidence="9" type="ORF">DAKH74_020960</name>
</gene>
<evidence type="ECO:0000256" key="3">
    <source>
        <dbReference type="ARBA" id="ARBA00019184"/>
    </source>
</evidence>
<comment type="similarity">
    <text evidence="2 8">Belongs to the DP1 family.</text>
</comment>
<dbReference type="PANTHER" id="PTHR12300:SF161">
    <property type="entry name" value="RECEPTOR EXPRESSION-ENHANCING PROTEIN"/>
    <property type="match status" value="1"/>
</dbReference>
<dbReference type="GO" id="GO:0016020">
    <property type="term" value="C:membrane"/>
    <property type="evidence" value="ECO:0007669"/>
    <property type="project" value="UniProtKB-SubCell"/>
</dbReference>
<comment type="caution">
    <text evidence="8">Lacks conserved residue(s) required for the propagation of feature annotation.</text>
</comment>
<evidence type="ECO:0000256" key="5">
    <source>
        <dbReference type="ARBA" id="ARBA00022989"/>
    </source>
</evidence>
<evidence type="ECO:0000256" key="7">
    <source>
        <dbReference type="ARBA" id="ARBA00045873"/>
    </source>
</evidence>
<evidence type="ECO:0000313" key="9">
    <source>
        <dbReference type="EMBL" id="GMM55480.1"/>
    </source>
</evidence>
<evidence type="ECO:0000256" key="6">
    <source>
        <dbReference type="ARBA" id="ARBA00023136"/>
    </source>
</evidence>
<dbReference type="Pfam" id="PF03134">
    <property type="entry name" value="TB2_DP1_HVA22"/>
    <property type="match status" value="1"/>
</dbReference>
<dbReference type="EMBL" id="BTGD01000005">
    <property type="protein sequence ID" value="GMM55480.1"/>
    <property type="molecule type" value="Genomic_DNA"/>
</dbReference>
<proteinExistence type="inferred from homology"/>
<evidence type="ECO:0000256" key="4">
    <source>
        <dbReference type="ARBA" id="ARBA00022692"/>
    </source>
</evidence>
<feature type="transmembrane region" description="Helical" evidence="8">
    <location>
        <begin position="91"/>
        <end position="112"/>
    </location>
</feature>
<evidence type="ECO:0000256" key="2">
    <source>
        <dbReference type="ARBA" id="ARBA00008573"/>
    </source>
</evidence>